<comment type="caution">
    <text evidence="1">The sequence shown here is derived from an EMBL/GenBank/DDBJ whole genome shotgun (WGS) entry which is preliminary data.</text>
</comment>
<dbReference type="EMBL" id="BMIQ01000001">
    <property type="protein sequence ID" value="GGD92998.1"/>
    <property type="molecule type" value="Genomic_DNA"/>
</dbReference>
<reference evidence="1" key="1">
    <citation type="journal article" date="2014" name="Int. J. Syst. Evol. Microbiol.">
        <title>Complete genome sequence of Corynebacterium casei LMG S-19264T (=DSM 44701T), isolated from a smear-ripened cheese.</title>
        <authorList>
            <consortium name="US DOE Joint Genome Institute (JGI-PGF)"/>
            <person name="Walter F."/>
            <person name="Albersmeier A."/>
            <person name="Kalinowski J."/>
            <person name="Ruckert C."/>
        </authorList>
    </citation>
    <scope>NUCLEOTIDE SEQUENCE</scope>
    <source>
        <strain evidence="1">CGMCC 1.15367</strain>
    </source>
</reference>
<dbReference type="Proteomes" id="UP000644699">
    <property type="component" value="Unassembled WGS sequence"/>
</dbReference>
<reference evidence="1" key="2">
    <citation type="submission" date="2020-09" db="EMBL/GenBank/DDBJ databases">
        <authorList>
            <person name="Sun Q."/>
            <person name="Zhou Y."/>
        </authorList>
    </citation>
    <scope>NUCLEOTIDE SEQUENCE</scope>
    <source>
        <strain evidence="1">CGMCC 1.15367</strain>
    </source>
</reference>
<proteinExistence type="predicted"/>
<name>A0A917E265_9HYPH</name>
<gene>
    <name evidence="1" type="ORF">GCM10011390_09670</name>
</gene>
<dbReference type="RefSeq" id="WP_280515015.1">
    <property type="nucleotide sequence ID" value="NZ_BMIQ01000001.1"/>
</dbReference>
<keyword evidence="2" id="KW-1185">Reference proteome</keyword>
<accession>A0A917E265</accession>
<evidence type="ECO:0000313" key="2">
    <source>
        <dbReference type="Proteomes" id="UP000644699"/>
    </source>
</evidence>
<evidence type="ECO:0000313" key="1">
    <source>
        <dbReference type="EMBL" id="GGD92998.1"/>
    </source>
</evidence>
<organism evidence="1 2">
    <name type="scientific">Aureimonas endophytica</name>
    <dbReference type="NCBI Taxonomy" id="2027858"/>
    <lineage>
        <taxon>Bacteria</taxon>
        <taxon>Pseudomonadati</taxon>
        <taxon>Pseudomonadota</taxon>
        <taxon>Alphaproteobacteria</taxon>
        <taxon>Hyphomicrobiales</taxon>
        <taxon>Aurantimonadaceae</taxon>
        <taxon>Aureimonas</taxon>
    </lineage>
</organism>
<dbReference type="AlphaFoldDB" id="A0A917E265"/>
<sequence>MLADIIIGRSNYGGEYERHDMHLHATFACGLRKFMRRLFRLA</sequence>
<protein>
    <submittedName>
        <fullName evidence="1">Uncharacterized protein</fullName>
    </submittedName>
</protein>